<dbReference type="PANTHER" id="PTHR15574:SF40">
    <property type="entry name" value="WD AND TETRATRICOPEPTIDE REPEATS PROTEIN 1"/>
    <property type="match status" value="1"/>
</dbReference>
<name>A0A1Y1S8W8_9MICR</name>
<evidence type="ECO:0000256" key="2">
    <source>
        <dbReference type="ARBA" id="ARBA00022737"/>
    </source>
</evidence>
<proteinExistence type="predicted"/>
<accession>A0A1Y1S8W8</accession>
<comment type="caution">
    <text evidence="3">The sequence shown here is derived from an EMBL/GenBank/DDBJ whole genome shotgun (WGS) entry which is preliminary data.</text>
</comment>
<evidence type="ECO:0000313" key="4">
    <source>
        <dbReference type="Proteomes" id="UP000192639"/>
    </source>
</evidence>
<dbReference type="OrthoDB" id="2188625at2759"/>
<gene>
    <name evidence="3" type="ORF">ECANGB1_1876</name>
</gene>
<evidence type="ECO:0000313" key="3">
    <source>
        <dbReference type="EMBL" id="ORD94905.1"/>
    </source>
</evidence>
<organism evidence="3 4">
    <name type="scientific">Enterospora canceri</name>
    <dbReference type="NCBI Taxonomy" id="1081671"/>
    <lineage>
        <taxon>Eukaryota</taxon>
        <taxon>Fungi</taxon>
        <taxon>Fungi incertae sedis</taxon>
        <taxon>Microsporidia</taxon>
        <taxon>Enterocytozoonidae</taxon>
        <taxon>Enterospora</taxon>
    </lineage>
</organism>
<dbReference type="Gene3D" id="2.130.10.10">
    <property type="entry name" value="YVTN repeat-like/Quinoprotein amine dehydrogenase"/>
    <property type="match status" value="1"/>
</dbReference>
<dbReference type="SUPFAM" id="SSF50978">
    <property type="entry name" value="WD40 repeat-like"/>
    <property type="match status" value="1"/>
</dbReference>
<keyword evidence="4" id="KW-1185">Reference proteome</keyword>
<protein>
    <submittedName>
        <fullName evidence="3">Uncharacterized protein</fullName>
    </submittedName>
</protein>
<evidence type="ECO:0000256" key="1">
    <source>
        <dbReference type="ARBA" id="ARBA00022574"/>
    </source>
</evidence>
<reference evidence="3 4" key="1">
    <citation type="journal article" date="2017" name="Environ. Microbiol.">
        <title>Decay of the glycolytic pathway and adaptation to intranuclear parasitism within Enterocytozoonidae microsporidia.</title>
        <authorList>
            <person name="Wiredu Boakye D."/>
            <person name="Jaroenlak P."/>
            <person name="Prachumwat A."/>
            <person name="Williams T.A."/>
            <person name="Bateman K.S."/>
            <person name="Itsathitphaisarn O."/>
            <person name="Sritunyalucksana K."/>
            <person name="Paszkiewicz K.H."/>
            <person name="Moore K.A."/>
            <person name="Stentiford G.D."/>
            <person name="Williams B.A."/>
        </authorList>
    </citation>
    <scope>NUCLEOTIDE SEQUENCE [LARGE SCALE GENOMIC DNA]</scope>
    <source>
        <strain evidence="3 4">GB1</strain>
    </source>
</reference>
<keyword evidence="1" id="KW-0853">WD repeat</keyword>
<dbReference type="GO" id="GO:0045717">
    <property type="term" value="P:negative regulation of fatty acid biosynthetic process"/>
    <property type="evidence" value="ECO:0007669"/>
    <property type="project" value="TreeGrafter"/>
</dbReference>
<dbReference type="InterPro" id="IPR036322">
    <property type="entry name" value="WD40_repeat_dom_sf"/>
</dbReference>
<dbReference type="GO" id="GO:0080008">
    <property type="term" value="C:Cul4-RING E3 ubiquitin ligase complex"/>
    <property type="evidence" value="ECO:0007669"/>
    <property type="project" value="TreeGrafter"/>
</dbReference>
<dbReference type="InterPro" id="IPR015943">
    <property type="entry name" value="WD40/YVTN_repeat-like_dom_sf"/>
</dbReference>
<dbReference type="InterPro" id="IPR045151">
    <property type="entry name" value="DCAF8"/>
</dbReference>
<dbReference type="AlphaFoldDB" id="A0A1Y1S8W8"/>
<dbReference type="Proteomes" id="UP000192639">
    <property type="component" value="Unassembled WGS sequence"/>
</dbReference>
<dbReference type="GO" id="GO:0005737">
    <property type="term" value="C:cytoplasm"/>
    <property type="evidence" value="ECO:0007669"/>
    <property type="project" value="TreeGrafter"/>
</dbReference>
<dbReference type="PANTHER" id="PTHR15574">
    <property type="entry name" value="WD REPEAT DOMAIN-CONTAINING FAMILY"/>
    <property type="match status" value="1"/>
</dbReference>
<keyword evidence="2" id="KW-0677">Repeat</keyword>
<dbReference type="EMBL" id="LWDP01000006">
    <property type="protein sequence ID" value="ORD94905.1"/>
    <property type="molecule type" value="Genomic_DNA"/>
</dbReference>
<dbReference type="VEuPathDB" id="MicrosporidiaDB:ECANGB1_1876"/>
<sequence length="350" mass="40590">MDCYTFERAFINTPHIEPILDLKIENEQVLYTTGIDGQTHVFDLYKEAFIRSYHTEGRNTKISIDQNSSTIGISNSKSILFYDRCSPTHKSVSKMMIKNNDDCKMDFRPNYTTKTEFIVTNGTDELNMFDHRNYNTPIYKYSTRNILAGISNVEWNKAGTHFLVSECFDTASLYSAKRNKAQMKFVKNKPNNHKTGKTFRFGGPDDEYVLGGFDDKKLCYWKILPDPSWKNLFNIKNKSIELFDHEMSSSEEMNIEKDAFTYGICRTICSKTKDNIVMNNMRMELMGFNSIVNQAVMHPKIPRIFATGIENILYAFSPDYLGQDDPHLLLNSDTIEVFDQLEIDMYDFLI</sequence>